<keyword evidence="1" id="KW-0812">Transmembrane</keyword>
<keyword evidence="1" id="KW-0472">Membrane</keyword>
<dbReference type="RefSeq" id="WP_009743879.1">
    <property type="nucleotide sequence ID" value="NZ_CP017298.1"/>
</dbReference>
<accession>A0A1D8B2S2</accession>
<sequence>MSDKTPRAAGQAVASAPGRFVLALLRISVGFVFLWAFLDKAFGLGFPTPSRRAWIHGGEPAQGYLRGALDATKPFTPFFQSLATPLADWLFMSGLLFVGAATVLGVASRLAAMAGVVMMVMMYLAEGTFVVGSANPVVDSHLVYALVLVLVALLGAGDTLGLGKWWKRLGPVKRVPLLV</sequence>
<dbReference type="Proteomes" id="UP000095214">
    <property type="component" value="Chromosome"/>
</dbReference>
<proteinExistence type="predicted"/>
<feature type="transmembrane region" description="Helical" evidence="1">
    <location>
        <begin position="141"/>
        <end position="163"/>
    </location>
</feature>
<dbReference type="EMBL" id="CP017298">
    <property type="protein sequence ID" value="AOS47433.1"/>
    <property type="molecule type" value="Genomic_DNA"/>
</dbReference>
<protein>
    <recommendedName>
        <fullName evidence="4">DoxX family protein</fullName>
    </recommendedName>
</protein>
<feature type="transmembrane region" description="Helical" evidence="1">
    <location>
        <begin position="114"/>
        <end position="135"/>
    </location>
</feature>
<dbReference type="OrthoDB" id="3253635at2"/>
<dbReference type="STRING" id="178339.BH719_05845"/>
<evidence type="ECO:0008006" key="4">
    <source>
        <dbReference type="Google" id="ProtNLM"/>
    </source>
</evidence>
<keyword evidence="1" id="KW-1133">Transmembrane helix</keyword>
<evidence type="ECO:0000313" key="2">
    <source>
        <dbReference type="EMBL" id="AOS47433.1"/>
    </source>
</evidence>
<name>A0A1D8B2S2_9ACTO</name>
<dbReference type="AlphaFoldDB" id="A0A1D8B2S2"/>
<dbReference type="KEGG" id="phon:BH719_05845"/>
<evidence type="ECO:0000256" key="1">
    <source>
        <dbReference type="SAM" id="Phobius"/>
    </source>
</evidence>
<reference evidence="2 3" key="1">
    <citation type="submission" date="2016-09" db="EMBL/GenBank/DDBJ databases">
        <title>Complete genome sequence of Actinomyces hongkongensis HKU8.</title>
        <authorList>
            <person name="Gao Y.-X."/>
            <person name="Zhou Y.-Y."/>
            <person name="Xie Y."/>
            <person name="Wang M."/>
            <person name="Wang S.-J."/>
            <person name="Shen S.-G."/>
        </authorList>
    </citation>
    <scope>NUCLEOTIDE SEQUENCE [LARGE SCALE GENOMIC DNA]</scope>
    <source>
        <strain evidence="2 3">HKU8</strain>
    </source>
</reference>
<gene>
    <name evidence="2" type="ORF">BH719_05845</name>
</gene>
<evidence type="ECO:0000313" key="3">
    <source>
        <dbReference type="Proteomes" id="UP000095214"/>
    </source>
</evidence>
<keyword evidence="3" id="KW-1185">Reference proteome</keyword>
<feature type="transmembrane region" description="Helical" evidence="1">
    <location>
        <begin position="20"/>
        <end position="38"/>
    </location>
</feature>
<organism evidence="2 3">
    <name type="scientific">Pauljensenia hongkongensis</name>
    <dbReference type="NCBI Taxonomy" id="178339"/>
    <lineage>
        <taxon>Bacteria</taxon>
        <taxon>Bacillati</taxon>
        <taxon>Actinomycetota</taxon>
        <taxon>Actinomycetes</taxon>
        <taxon>Actinomycetales</taxon>
        <taxon>Actinomycetaceae</taxon>
        <taxon>Pauljensenia</taxon>
    </lineage>
</organism>
<feature type="transmembrane region" description="Helical" evidence="1">
    <location>
        <begin position="89"/>
        <end position="107"/>
    </location>
</feature>